<reference evidence="1" key="2">
    <citation type="journal article" date="2022" name="Res Sq">
        <title>Comparative Genomics Reveals Insights into the Divergent Evolution of Astigmatic Mites and Household Pest Adaptations.</title>
        <authorList>
            <person name="Xiong Q."/>
            <person name="Wan A.T.-Y."/>
            <person name="Liu X.-Y."/>
            <person name="Fung C.S.-H."/>
            <person name="Xiao X."/>
            <person name="Malainual N."/>
            <person name="Hou J."/>
            <person name="Wang L."/>
            <person name="Wang M."/>
            <person name="Yang K."/>
            <person name="Cui Y."/>
            <person name="Leung E."/>
            <person name="Nong W."/>
            <person name="Shin S.-K."/>
            <person name="Au S."/>
            <person name="Jeong K.Y."/>
            <person name="Chew F.T."/>
            <person name="Hui J."/>
            <person name="Leung T.F."/>
            <person name="Tungtrongchitr A."/>
            <person name="Zhong N."/>
            <person name="Liu Z."/>
            <person name="Tsui S."/>
        </authorList>
    </citation>
    <scope>NUCLEOTIDE SEQUENCE</scope>
    <source>
        <strain evidence="1">Derf</strain>
        <tissue evidence="1">Whole organism</tissue>
    </source>
</reference>
<comment type="caution">
    <text evidence="1">The sequence shown here is derived from an EMBL/GenBank/DDBJ whole genome shotgun (WGS) entry which is preliminary data.</text>
</comment>
<proteinExistence type="predicted"/>
<name>A0A922L2B5_DERFA</name>
<gene>
    <name evidence="1" type="ORF">DERF_013453</name>
</gene>
<evidence type="ECO:0000313" key="1">
    <source>
        <dbReference type="EMBL" id="KAH9497460.1"/>
    </source>
</evidence>
<evidence type="ECO:0000313" key="2">
    <source>
        <dbReference type="Proteomes" id="UP000790347"/>
    </source>
</evidence>
<dbReference type="EMBL" id="ASGP02000007">
    <property type="protein sequence ID" value="KAH9497460.1"/>
    <property type="molecule type" value="Genomic_DNA"/>
</dbReference>
<protein>
    <submittedName>
        <fullName evidence="1">Uncharacterized protein</fullName>
    </submittedName>
</protein>
<accession>A0A922L2B5</accession>
<sequence length="35" mass="4199">MIPLSHDIKILKAQLGRIMECSMAYRRYHSRNDNH</sequence>
<dbReference type="AlphaFoldDB" id="A0A922L2B5"/>
<keyword evidence="2" id="KW-1185">Reference proteome</keyword>
<reference evidence="1" key="1">
    <citation type="submission" date="2013-05" db="EMBL/GenBank/DDBJ databases">
        <authorList>
            <person name="Yim A.K.Y."/>
            <person name="Chan T.F."/>
            <person name="Ji K.M."/>
            <person name="Liu X.Y."/>
            <person name="Zhou J.W."/>
            <person name="Li R.Q."/>
            <person name="Yang K.Y."/>
            <person name="Li J."/>
            <person name="Li M."/>
            <person name="Law P.T.W."/>
            <person name="Wu Y.L."/>
            <person name="Cai Z.L."/>
            <person name="Qin H."/>
            <person name="Bao Y."/>
            <person name="Leung R.K.K."/>
            <person name="Ng P.K.S."/>
            <person name="Zou J."/>
            <person name="Zhong X.J."/>
            <person name="Ran P.X."/>
            <person name="Zhong N.S."/>
            <person name="Liu Z.G."/>
            <person name="Tsui S.K.W."/>
        </authorList>
    </citation>
    <scope>NUCLEOTIDE SEQUENCE</scope>
    <source>
        <strain evidence="1">Derf</strain>
        <tissue evidence="1">Whole organism</tissue>
    </source>
</reference>
<organism evidence="1 2">
    <name type="scientific">Dermatophagoides farinae</name>
    <name type="common">American house dust mite</name>
    <dbReference type="NCBI Taxonomy" id="6954"/>
    <lineage>
        <taxon>Eukaryota</taxon>
        <taxon>Metazoa</taxon>
        <taxon>Ecdysozoa</taxon>
        <taxon>Arthropoda</taxon>
        <taxon>Chelicerata</taxon>
        <taxon>Arachnida</taxon>
        <taxon>Acari</taxon>
        <taxon>Acariformes</taxon>
        <taxon>Sarcoptiformes</taxon>
        <taxon>Astigmata</taxon>
        <taxon>Psoroptidia</taxon>
        <taxon>Analgoidea</taxon>
        <taxon>Pyroglyphidae</taxon>
        <taxon>Dermatophagoidinae</taxon>
        <taxon>Dermatophagoides</taxon>
    </lineage>
</organism>
<dbReference type="Proteomes" id="UP000790347">
    <property type="component" value="Unassembled WGS sequence"/>
</dbReference>